<dbReference type="AlphaFoldDB" id="F3CFT6"/>
<name>F3CFT6_PSESG</name>
<dbReference type="EMBL" id="ADWY01002388">
    <property type="protein sequence ID" value="EGH18128.1"/>
    <property type="molecule type" value="Genomic_DNA"/>
</dbReference>
<proteinExistence type="predicted"/>
<comment type="caution">
    <text evidence="1">The sequence shown here is derived from an EMBL/GenBank/DDBJ whole genome shotgun (WGS) entry which is preliminary data.</text>
</comment>
<dbReference type="Proteomes" id="UP000005466">
    <property type="component" value="Unassembled WGS sequence"/>
</dbReference>
<evidence type="ECO:0000313" key="1">
    <source>
        <dbReference type="EMBL" id="EGH18128.1"/>
    </source>
</evidence>
<accession>F3CFT6</accession>
<dbReference type="HOGENOM" id="CLU_3262585_0_0_6"/>
<feature type="non-terminal residue" evidence="1">
    <location>
        <position position="42"/>
    </location>
</feature>
<protein>
    <submittedName>
        <fullName evidence="1">Uncharacterized protein</fullName>
    </submittedName>
</protein>
<gene>
    <name evidence="1" type="ORF">Pgy4_34781</name>
</gene>
<reference evidence="1 2" key="1">
    <citation type="journal article" date="2011" name="PLoS Pathog.">
        <title>Dynamic evolution of pathogenicity revealed by sequencing and comparative genomics of 19 Pseudomonas syringae isolates.</title>
        <authorList>
            <person name="Baltrus D.A."/>
            <person name="Nishimura M.T."/>
            <person name="Romanchuk A."/>
            <person name="Chang J.H."/>
            <person name="Mukhtar M.S."/>
            <person name="Cherkis K."/>
            <person name="Roach J."/>
            <person name="Grant S.R."/>
            <person name="Jones C.D."/>
            <person name="Dangl J.L."/>
        </authorList>
    </citation>
    <scope>NUCLEOTIDE SEQUENCE [LARGE SCALE GENOMIC DNA]</scope>
    <source>
        <strain evidence="2">race 4</strain>
    </source>
</reference>
<organism evidence="1 2">
    <name type="scientific">Pseudomonas savastanoi pv. glycinea str. race 4</name>
    <dbReference type="NCBI Taxonomy" id="875330"/>
    <lineage>
        <taxon>Bacteria</taxon>
        <taxon>Pseudomonadati</taxon>
        <taxon>Pseudomonadota</taxon>
        <taxon>Gammaproteobacteria</taxon>
        <taxon>Pseudomonadales</taxon>
        <taxon>Pseudomonadaceae</taxon>
        <taxon>Pseudomonas</taxon>
    </lineage>
</organism>
<evidence type="ECO:0000313" key="2">
    <source>
        <dbReference type="Proteomes" id="UP000005466"/>
    </source>
</evidence>
<sequence length="42" mass="4372">MPSGAKQIESHAVASSMAGTLESAYEEAVKQTAHTQPRAGRS</sequence>